<evidence type="ECO:0000256" key="1">
    <source>
        <dbReference type="SAM" id="MobiDB-lite"/>
    </source>
</evidence>
<reference evidence="2 3" key="1">
    <citation type="submission" date="2016-08" db="EMBL/GenBank/DDBJ databases">
        <authorList>
            <consortium name="Pathogen Informatics"/>
        </authorList>
    </citation>
    <scope>NUCLEOTIDE SEQUENCE [LARGE SCALE GENOMIC DNA]</scope>
    <source>
        <strain evidence="2 3">AJ</strain>
    </source>
</reference>
<dbReference type="Proteomes" id="UP000507163">
    <property type="component" value="Chromosome 7"/>
</dbReference>
<feature type="compositionally biased region" description="Basic and acidic residues" evidence="1">
    <location>
        <begin position="28"/>
        <end position="37"/>
    </location>
</feature>
<organism evidence="2 3">
    <name type="scientific">Plasmodium chabaudi chabaudi</name>
    <dbReference type="NCBI Taxonomy" id="31271"/>
    <lineage>
        <taxon>Eukaryota</taxon>
        <taxon>Sar</taxon>
        <taxon>Alveolata</taxon>
        <taxon>Apicomplexa</taxon>
        <taxon>Aconoidasida</taxon>
        <taxon>Haemosporida</taxon>
        <taxon>Plasmodiidae</taxon>
        <taxon>Plasmodium</taxon>
        <taxon>Plasmodium (Vinckeia)</taxon>
    </lineage>
</organism>
<accession>A0A1C6X9B3</accession>
<gene>
    <name evidence="2" type="ORF">PCHAJ_000115400</name>
</gene>
<sequence length="535" mass="63480">MAKRKTIGKVVQQKFDKGSTIRGNNHNGIDKAGKKENQNSTNNSGEHRKDKNSNKGNHGINHNNATKVCSIEEENKNEYFIFEKLTVNEHIKNSMHHYTWFYYFENIKLMLDYFQNYILNYSYYLLNSTTIINNIHKYNKRNVLLTNQSCSNNVNNTNGNEFKLNFNNSLFKYIEKITVNKNEFIADNKLDQREKNVINFIKKQNIKSMMYINDIFDSRYFSILFLIYPNNENDMFHNTNGTNSSVDQFTNQANQQSYINELGVEKGYDIILLRYSLEIMYFYKNSNRHNHSDNQTFSFNKTYNNLQEPEYTQIKNKNKSKNNFNYTQNQTQKKSNIKKKFIIDKSKYHTVINWRTYLNDYNSLKEYVVLDALNICSGMDGYIDDKNFNFDTLRNDQYSYLIQYKTELSIFKLIYAVTSLLQKKIIPIIYIPHWWYYDIPFCEDNITEEVEFQLYIFNELKKDGLLKIGDKKVNLMMLTMDEKDVDILIGLAMQNNAILCTNNNDIIKYYLNVNENAKVSKFISKGTFFVLTNFL</sequence>
<dbReference type="EMBL" id="LT608173">
    <property type="protein sequence ID" value="SCM00073.1"/>
    <property type="molecule type" value="Genomic_DNA"/>
</dbReference>
<name>A0A1C6X9B3_PLACU</name>
<evidence type="ECO:0000313" key="3">
    <source>
        <dbReference type="Proteomes" id="UP000507163"/>
    </source>
</evidence>
<feature type="region of interest" description="Disordered" evidence="1">
    <location>
        <begin position="1"/>
        <end position="63"/>
    </location>
</feature>
<feature type="compositionally biased region" description="Polar residues" evidence="1">
    <location>
        <begin position="54"/>
        <end position="63"/>
    </location>
</feature>
<dbReference type="AlphaFoldDB" id="A0A1C6X9B3"/>
<proteinExistence type="predicted"/>
<evidence type="ECO:0000313" key="2">
    <source>
        <dbReference type="EMBL" id="SCM00073.1"/>
    </source>
</evidence>
<protein>
    <submittedName>
        <fullName evidence="2">Uncharacterized protein</fullName>
    </submittedName>
</protein>